<evidence type="ECO:0000259" key="1">
    <source>
        <dbReference type="PROSITE" id="PS50097"/>
    </source>
</evidence>
<organism evidence="2 3">
    <name type="scientific">Saccoglossus kowalevskii</name>
    <name type="common">Acorn worm</name>
    <dbReference type="NCBI Taxonomy" id="10224"/>
    <lineage>
        <taxon>Eukaryota</taxon>
        <taxon>Metazoa</taxon>
        <taxon>Hemichordata</taxon>
        <taxon>Enteropneusta</taxon>
        <taxon>Harrimaniidae</taxon>
        <taxon>Saccoglossus</taxon>
    </lineage>
</organism>
<dbReference type="Pfam" id="PF07707">
    <property type="entry name" value="BACK"/>
    <property type="match status" value="1"/>
</dbReference>
<accession>A0ABM0MIY7</accession>
<name>A0ABM0MIY7_SACKO</name>
<dbReference type="Gene3D" id="3.30.710.10">
    <property type="entry name" value="Potassium Channel Kv1.1, Chain A"/>
    <property type="match status" value="1"/>
</dbReference>
<dbReference type="PANTHER" id="PTHR45632">
    <property type="entry name" value="LD33804P"/>
    <property type="match status" value="1"/>
</dbReference>
<protein>
    <submittedName>
        <fullName evidence="3">Ring canal kelch protein-like</fullName>
    </submittedName>
</protein>
<feature type="domain" description="BTB" evidence="1">
    <location>
        <begin position="23"/>
        <end position="91"/>
    </location>
</feature>
<dbReference type="SUPFAM" id="SSF54695">
    <property type="entry name" value="POZ domain"/>
    <property type="match status" value="1"/>
</dbReference>
<reference evidence="3" key="1">
    <citation type="submission" date="2025-08" db="UniProtKB">
        <authorList>
            <consortium name="RefSeq"/>
        </authorList>
    </citation>
    <scope>IDENTIFICATION</scope>
    <source>
        <tissue evidence="3">Testes</tissue>
    </source>
</reference>
<gene>
    <name evidence="3" type="primary">LOC102807846</name>
</gene>
<dbReference type="InterPro" id="IPR011333">
    <property type="entry name" value="SKP1/BTB/POZ_sf"/>
</dbReference>
<dbReference type="GeneID" id="102807846"/>
<dbReference type="SMART" id="SM00225">
    <property type="entry name" value="BTB"/>
    <property type="match status" value="1"/>
</dbReference>
<dbReference type="SMART" id="SM00875">
    <property type="entry name" value="BACK"/>
    <property type="match status" value="1"/>
</dbReference>
<dbReference type="InterPro" id="IPR000210">
    <property type="entry name" value="BTB/POZ_dom"/>
</dbReference>
<dbReference type="PANTHER" id="PTHR45632:SF17">
    <property type="entry name" value="KELCH-LIKE PROTEIN 31"/>
    <property type="match status" value="1"/>
</dbReference>
<evidence type="ECO:0000313" key="2">
    <source>
        <dbReference type="Proteomes" id="UP000694865"/>
    </source>
</evidence>
<dbReference type="Pfam" id="PF00651">
    <property type="entry name" value="BTB"/>
    <property type="match status" value="1"/>
</dbReference>
<sequence length="289" mass="33196">MAILPANNFLRAINEMRKRKEFCDVKLLSDEKDEFMAHRVVLSSCCRVVHQMLLSKEPNRKLPILELKNVPSNILSVVVEFAYSGEVDITMETVQELLMVAQLLDVPSLTKLCITFVQERLTVQTCFSIAKIANNVASKELLDIVNNFSQDNFPPVCADEQFLKLSVEEFLEYICNKELIEEHRQEFNSAIQVWLEHNPGEHQLLEEKLKATLQEMGMGDLINSLELKRMPMMSDDTPNNGGGTEMVLSNQEMKIIFINTEEESNELMVMLFFSVPPIFLNNTFNKKMR</sequence>
<dbReference type="InterPro" id="IPR011705">
    <property type="entry name" value="BACK"/>
</dbReference>
<proteinExistence type="predicted"/>
<dbReference type="Gene3D" id="1.25.40.420">
    <property type="match status" value="1"/>
</dbReference>
<dbReference type="Proteomes" id="UP000694865">
    <property type="component" value="Unplaced"/>
</dbReference>
<keyword evidence="2" id="KW-1185">Reference proteome</keyword>
<dbReference type="PROSITE" id="PS50097">
    <property type="entry name" value="BTB"/>
    <property type="match status" value="1"/>
</dbReference>
<evidence type="ECO:0000313" key="3">
    <source>
        <dbReference type="RefSeq" id="XP_006819978.1"/>
    </source>
</evidence>
<dbReference type="RefSeq" id="XP_006819978.1">
    <property type="nucleotide sequence ID" value="XM_006819915.1"/>
</dbReference>